<keyword evidence="2 4" id="KW-0863">Zinc-finger</keyword>
<dbReference type="PROSITE" id="PS50158">
    <property type="entry name" value="ZF_CCHC"/>
    <property type="match status" value="5"/>
</dbReference>
<accession>A0A9W7L4L9</accession>
<keyword evidence="8" id="KW-1185">Reference proteome</keyword>
<feature type="compositionally biased region" description="Pro residues" evidence="5">
    <location>
        <begin position="209"/>
        <end position="223"/>
    </location>
</feature>
<dbReference type="SMART" id="SM00343">
    <property type="entry name" value="ZnF_C2HC"/>
    <property type="match status" value="5"/>
</dbReference>
<dbReference type="AlphaFoldDB" id="A0A9W7L4L9"/>
<evidence type="ECO:0000259" key="6">
    <source>
        <dbReference type="PROSITE" id="PS50158"/>
    </source>
</evidence>
<evidence type="ECO:0000256" key="3">
    <source>
        <dbReference type="ARBA" id="ARBA00022833"/>
    </source>
</evidence>
<evidence type="ECO:0000313" key="8">
    <source>
        <dbReference type="Proteomes" id="UP001165065"/>
    </source>
</evidence>
<feature type="compositionally biased region" description="Basic and acidic residues" evidence="5">
    <location>
        <begin position="165"/>
        <end position="189"/>
    </location>
</feature>
<dbReference type="InterPro" id="IPR025829">
    <property type="entry name" value="Zn_knuckle_CX2CX3GHX4C"/>
</dbReference>
<feature type="region of interest" description="Disordered" evidence="5">
    <location>
        <begin position="157"/>
        <end position="223"/>
    </location>
</feature>
<feature type="domain" description="CCHC-type" evidence="6">
    <location>
        <begin position="381"/>
        <end position="395"/>
    </location>
</feature>
<evidence type="ECO:0000256" key="4">
    <source>
        <dbReference type="PROSITE-ProRule" id="PRU00047"/>
    </source>
</evidence>
<feature type="compositionally biased region" description="Basic and acidic residues" evidence="5">
    <location>
        <begin position="85"/>
        <end position="110"/>
    </location>
</feature>
<feature type="region of interest" description="Disordered" evidence="5">
    <location>
        <begin position="79"/>
        <end position="143"/>
    </location>
</feature>
<feature type="compositionally biased region" description="Basic and acidic residues" evidence="5">
    <location>
        <begin position="245"/>
        <end position="269"/>
    </location>
</feature>
<feature type="region of interest" description="Disordered" evidence="5">
    <location>
        <begin position="1"/>
        <end position="56"/>
    </location>
</feature>
<dbReference type="OrthoDB" id="431290at2759"/>
<evidence type="ECO:0000256" key="1">
    <source>
        <dbReference type="ARBA" id="ARBA00022723"/>
    </source>
</evidence>
<dbReference type="PANTHER" id="PTHR46565">
    <property type="entry name" value="COLD SHOCK DOMAIN PROTEIN 2"/>
    <property type="match status" value="1"/>
</dbReference>
<dbReference type="SUPFAM" id="SSF57756">
    <property type="entry name" value="Retrovirus zinc finger-like domains"/>
    <property type="match status" value="5"/>
</dbReference>
<evidence type="ECO:0000313" key="7">
    <source>
        <dbReference type="EMBL" id="GMI31854.1"/>
    </source>
</evidence>
<feature type="compositionally biased region" description="Gly residues" evidence="5">
    <location>
        <begin position="17"/>
        <end position="31"/>
    </location>
</feature>
<reference evidence="8" key="1">
    <citation type="journal article" date="2023" name="Commun. Biol.">
        <title>Genome analysis of Parmales, the sister group of diatoms, reveals the evolutionary specialization of diatoms from phago-mixotrophs to photoautotrophs.</title>
        <authorList>
            <person name="Ban H."/>
            <person name="Sato S."/>
            <person name="Yoshikawa S."/>
            <person name="Yamada K."/>
            <person name="Nakamura Y."/>
            <person name="Ichinomiya M."/>
            <person name="Sato N."/>
            <person name="Blanc-Mathieu R."/>
            <person name="Endo H."/>
            <person name="Kuwata A."/>
            <person name="Ogata H."/>
        </authorList>
    </citation>
    <scope>NUCLEOTIDE SEQUENCE [LARGE SCALE GENOMIC DNA]</scope>
</reference>
<dbReference type="Pfam" id="PF13696">
    <property type="entry name" value="zf-CCHC_2"/>
    <property type="match status" value="3"/>
</dbReference>
<comment type="caution">
    <text evidence="7">The sequence shown here is derived from an EMBL/GenBank/DDBJ whole genome shotgun (WGS) entry which is preliminary data.</text>
</comment>
<dbReference type="Pfam" id="PF00098">
    <property type="entry name" value="zf-CCHC"/>
    <property type="match status" value="2"/>
</dbReference>
<dbReference type="InterPro" id="IPR036875">
    <property type="entry name" value="Znf_CCHC_sf"/>
</dbReference>
<feature type="domain" description="CCHC-type" evidence="6">
    <location>
        <begin position="55"/>
        <end position="69"/>
    </location>
</feature>
<dbReference type="InterPro" id="IPR001878">
    <property type="entry name" value="Znf_CCHC"/>
</dbReference>
<feature type="domain" description="CCHC-type" evidence="6">
    <location>
        <begin position="226"/>
        <end position="240"/>
    </location>
</feature>
<organism evidence="7 8">
    <name type="scientific">Triparma columacea</name>
    <dbReference type="NCBI Taxonomy" id="722753"/>
    <lineage>
        <taxon>Eukaryota</taxon>
        <taxon>Sar</taxon>
        <taxon>Stramenopiles</taxon>
        <taxon>Ochrophyta</taxon>
        <taxon>Bolidophyceae</taxon>
        <taxon>Parmales</taxon>
        <taxon>Triparmaceae</taxon>
        <taxon>Triparma</taxon>
    </lineage>
</organism>
<keyword evidence="1" id="KW-0479">Metal-binding</keyword>
<evidence type="ECO:0000256" key="2">
    <source>
        <dbReference type="ARBA" id="ARBA00022771"/>
    </source>
</evidence>
<feature type="region of interest" description="Disordered" evidence="5">
    <location>
        <begin position="395"/>
        <end position="414"/>
    </location>
</feature>
<dbReference type="GO" id="GO:0003676">
    <property type="term" value="F:nucleic acid binding"/>
    <property type="evidence" value="ECO:0007669"/>
    <property type="project" value="InterPro"/>
</dbReference>
<feature type="compositionally biased region" description="Pro residues" evidence="5">
    <location>
        <begin position="129"/>
        <end position="143"/>
    </location>
</feature>
<feature type="region of interest" description="Disordered" evidence="5">
    <location>
        <begin position="239"/>
        <end position="380"/>
    </location>
</feature>
<dbReference type="Gene3D" id="4.10.60.10">
    <property type="entry name" value="Zinc finger, CCHC-type"/>
    <property type="match status" value="5"/>
</dbReference>
<feature type="compositionally biased region" description="Pro residues" evidence="5">
    <location>
        <begin position="369"/>
        <end position="378"/>
    </location>
</feature>
<feature type="compositionally biased region" description="Low complexity" evidence="5">
    <location>
        <begin position="118"/>
        <end position="128"/>
    </location>
</feature>
<sequence length="851" mass="93878">MKKSTPFQSHGGRGRGRGGGVNGRGGGGRGRGTPSPAWGFQPAPGLKTPPPNYLCKKCKKPGHYMNQCPLFVPGHPNPNIPAHIGSRDPPRDLPPLRDLPSPRDRHERKSIGHGGPSSGQSGPTRPSGPSTPPVVLPPKPPPGYVCKKCKKPGHFFNQCPLYVPDGRDQNQNHGQQEKQEKQEQQEKRKSIGHGGPSSGQSGPTSPSGPSTPPVVLPPKPPPGYICKKCKKPGHFFNQCPLYIPDGRDQNQNHGQQEKQGKQEQQEKRKSIGQGGPISGQSGPTRPSGPSTPPVVPPPKPPSGYVCKKCKKPGHFFNQCPLYVPDGRDQNQNHGQQEMQGKQEQQEKRKSIGQGGPISGQSGPTRPSGPSTPPKPPPGYLCKKCKKPGHYMNQCPLYVPDGRDQQSPSQPLSPEDAMNVRLANLTSRDEWPAALAHVEENHEIYNAKSWGILIANLPKTKRGAEQLKNEPKFAFALGAFEEKADIFFKGASTKEINRAMHALAKFNPKLKTTNIAGALETKEVLEKLKSGSTWDLSQTFWSMAKLVDSSNALNRSSMVMGAAIEEVAERFAKASDMEIANLFWAMRKLRFQCPKVVDVVSRNAVEFVTKATNVSLANTIYAFASMGYFDERLYAAAASKVDKVLNMGNAQNQASVLWAFAVSGFLPKFKEAVLKLWGRCMSRPVDDFGDACWNLLSETRFIARNEKIDLATCNEEQERSMAKASNFLGDIKHSDRSMKFEDSIARDLTNFGFEGFVKKLSPLDGFESKLLEINFAWREQNVALLCDHSFKFLINLDTKTKEDHFQDGQTKSKTRILTGMGWKVLRLSASQVSALGDRTEEERRSFWIEWLK</sequence>
<name>A0A9W7L4L9_9STRA</name>
<dbReference type="GO" id="GO:0008270">
    <property type="term" value="F:zinc ion binding"/>
    <property type="evidence" value="ECO:0007669"/>
    <property type="project" value="UniProtKB-KW"/>
</dbReference>
<proteinExistence type="predicted"/>
<dbReference type="PANTHER" id="PTHR46565:SF5">
    <property type="entry name" value="COLD SHOCK PROTEIN 2-LIKE"/>
    <property type="match status" value="1"/>
</dbReference>
<dbReference type="Proteomes" id="UP001165065">
    <property type="component" value="Unassembled WGS sequence"/>
</dbReference>
<feature type="compositionally biased region" description="Low complexity" evidence="5">
    <location>
        <begin position="198"/>
        <end position="208"/>
    </location>
</feature>
<feature type="domain" description="CCHC-type" evidence="6">
    <location>
        <begin position="146"/>
        <end position="160"/>
    </location>
</feature>
<keyword evidence="3" id="KW-0862">Zinc</keyword>
<feature type="domain" description="CCHC-type" evidence="6">
    <location>
        <begin position="306"/>
        <end position="320"/>
    </location>
</feature>
<feature type="compositionally biased region" description="Pro residues" evidence="5">
    <location>
        <begin position="289"/>
        <end position="301"/>
    </location>
</feature>
<feature type="compositionally biased region" description="Low complexity" evidence="5">
    <location>
        <begin position="278"/>
        <end position="288"/>
    </location>
</feature>
<dbReference type="EMBL" id="BRYA01000012">
    <property type="protein sequence ID" value="GMI31854.1"/>
    <property type="molecule type" value="Genomic_DNA"/>
</dbReference>
<gene>
    <name evidence="7" type="ORF">TrCOL_g10143</name>
</gene>
<protein>
    <recommendedName>
        <fullName evidence="6">CCHC-type domain-containing protein</fullName>
    </recommendedName>
</protein>
<feature type="compositionally biased region" description="Low complexity" evidence="5">
    <location>
        <begin position="358"/>
        <end position="368"/>
    </location>
</feature>
<evidence type="ECO:0000256" key="5">
    <source>
        <dbReference type="SAM" id="MobiDB-lite"/>
    </source>
</evidence>